<evidence type="ECO:0000256" key="5">
    <source>
        <dbReference type="ARBA" id="ARBA00022741"/>
    </source>
</evidence>
<evidence type="ECO:0000256" key="8">
    <source>
        <dbReference type="ARBA" id="ARBA00022840"/>
    </source>
</evidence>
<feature type="region of interest" description="Disordered" evidence="12">
    <location>
        <begin position="1"/>
        <end position="20"/>
    </location>
</feature>
<keyword evidence="3" id="KW-0140">cGMP</keyword>
<keyword evidence="13" id="KW-0812">Transmembrane</keyword>
<comment type="cofactor">
    <cofactor evidence="1">
        <name>Mg(2+)</name>
        <dbReference type="ChEBI" id="CHEBI:18420"/>
    </cofactor>
</comment>
<evidence type="ECO:0000256" key="1">
    <source>
        <dbReference type="ARBA" id="ARBA00001946"/>
    </source>
</evidence>
<dbReference type="InterPro" id="IPR002048">
    <property type="entry name" value="EF_hand_dom"/>
</dbReference>
<keyword evidence="13" id="KW-0472">Membrane</keyword>
<evidence type="ECO:0000259" key="16">
    <source>
        <dbReference type="PROSITE" id="PS50222"/>
    </source>
</evidence>
<proteinExistence type="inferred from homology"/>
<dbReference type="PROSITE" id="PS00018">
    <property type="entry name" value="EF_HAND_1"/>
    <property type="match status" value="1"/>
</dbReference>
<feature type="domain" description="Cyclic nucleotide-binding" evidence="15">
    <location>
        <begin position="739"/>
        <end position="846"/>
    </location>
</feature>
<dbReference type="GO" id="GO:0005524">
    <property type="term" value="F:ATP binding"/>
    <property type="evidence" value="ECO:0007669"/>
    <property type="project" value="UniProtKB-UniRule"/>
</dbReference>
<feature type="transmembrane region" description="Helical" evidence="13">
    <location>
        <begin position="50"/>
        <end position="72"/>
    </location>
</feature>
<evidence type="ECO:0000256" key="7">
    <source>
        <dbReference type="ARBA" id="ARBA00022837"/>
    </source>
</evidence>
<dbReference type="SMART" id="SM00100">
    <property type="entry name" value="cNMP"/>
    <property type="match status" value="2"/>
</dbReference>
<keyword evidence="2" id="KW-0723">Serine/threonine-protein kinase</keyword>
<dbReference type="SMART" id="SM00220">
    <property type="entry name" value="S_TKc"/>
    <property type="match status" value="1"/>
</dbReference>
<dbReference type="PANTHER" id="PTHR24349">
    <property type="entry name" value="SERINE/THREONINE-PROTEIN KINASE"/>
    <property type="match status" value="1"/>
</dbReference>
<keyword evidence="5 11" id="KW-0547">Nucleotide-binding</keyword>
<keyword evidence="6" id="KW-0418">Kinase</keyword>
<evidence type="ECO:0000256" key="4">
    <source>
        <dbReference type="ARBA" id="ARBA00022679"/>
    </source>
</evidence>
<dbReference type="InterPro" id="IPR011009">
    <property type="entry name" value="Kinase-like_dom_sf"/>
</dbReference>
<evidence type="ECO:0000256" key="12">
    <source>
        <dbReference type="SAM" id="MobiDB-lite"/>
    </source>
</evidence>
<dbReference type="PROSITE" id="PS50042">
    <property type="entry name" value="CNMP_BINDING_3"/>
    <property type="match status" value="2"/>
</dbReference>
<dbReference type="InterPro" id="IPR018490">
    <property type="entry name" value="cNMP-bd_dom_sf"/>
</dbReference>
<keyword evidence="7" id="KW-0106">Calcium</keyword>
<reference evidence="17" key="1">
    <citation type="submission" date="2021-01" db="EMBL/GenBank/DDBJ databases">
        <authorList>
            <person name="Corre E."/>
            <person name="Pelletier E."/>
            <person name="Niang G."/>
            <person name="Scheremetjew M."/>
            <person name="Finn R."/>
            <person name="Kale V."/>
            <person name="Holt S."/>
            <person name="Cochrane G."/>
            <person name="Meng A."/>
            <person name="Brown T."/>
            <person name="Cohen L."/>
        </authorList>
    </citation>
    <scope>NUCLEOTIDE SEQUENCE</scope>
    <source>
        <strain evidence="17">CCMP125</strain>
    </source>
</reference>
<dbReference type="Pfam" id="PF00069">
    <property type="entry name" value="Pkinase"/>
    <property type="match status" value="2"/>
</dbReference>
<dbReference type="InterPro" id="IPR000719">
    <property type="entry name" value="Prot_kinase_dom"/>
</dbReference>
<evidence type="ECO:0000313" key="17">
    <source>
        <dbReference type="EMBL" id="CAD9968403.1"/>
    </source>
</evidence>
<evidence type="ECO:0000256" key="11">
    <source>
        <dbReference type="PROSITE-ProRule" id="PRU10141"/>
    </source>
</evidence>
<dbReference type="InterPro" id="IPR018488">
    <property type="entry name" value="cNMP-bd_CS"/>
</dbReference>
<dbReference type="Gene3D" id="1.10.510.10">
    <property type="entry name" value="Transferase(Phosphotransferase) domain 1"/>
    <property type="match status" value="2"/>
</dbReference>
<feature type="binding site" evidence="11">
    <location>
        <position position="185"/>
    </location>
    <ligand>
        <name>ATP</name>
        <dbReference type="ChEBI" id="CHEBI:30616"/>
    </ligand>
</feature>
<sequence>MNPTTRRTQQTAANSGASTTWWQSVHRTEQELSRVLFRRQQQYQQQGPRYGVLAASALSVAVLGYVGTTAYWQTKEQEEQEENARINTAQPHQFWPDATLLIAPPQVARMQSAMWAPTPNSTTTTADEAALARGRSTLWNMTSPDFAELETKYRVNWRRPLGEGAFGAVYLATNRSTGERVAVKKISQRFTNQAAFQNEMGALLEIQKAGGHPHINGMQDHFVQPPSQQQQQQNNHKSDYGYFYLVLDLISGGEMFDHLCHAGPYSEADAARLIREVASAMNFLHGIGIVHGDLKPENLMLSSKEAAKAVIKVVDFGCARSHVMEQAQAQAAQTAKQAQQSSTRSTLASWGFGGSWSRTPSDDKAIEDADDDVDDEEEEPFDYQTQGTANTPAYSPPEVLLLKRSDDIKKRNTPIEPSFDMWAVGVILYIMLTGVHPFDLYGNATDQEIEDAVLSGKKPPLGKSALTAHLSPDATNLIELLLEWNPQRRLTAHQLLDHPWVKGETARTQVIADSDKRLRAYRAYKTKLEAKAFADMISASADNAADAYYAAKQQATNTTGGGGGNGDVDVNKKMSLIEISFSRFDPDNKGFITAKELRKLVGNDDPNAASEIPNDERLSMSCFSDILAGNMKNKHFPKGHMIYKEGEIGNAMYFINSGSVEVFTKDGYRSTRHAGEFFGEGALLNPKKTRSASIRALTPIHVMEISRDYFEKYMSSDSDVKVKLREKDKARKRQRAKTLLQLHQNTKEKLYKKGDKLFQKGERTTDLFILSEGDVWLQAKGQDVISVDMGEICGEHSAVFGRPRNVDAVCKSDECKALVLHARDFQKLLSTQPHFKESIREICLRREFQKALCVDTGKPFPKDEKDLKAAFDFVASHSGNTEFIEFDGLKSLLHNFDPTYTEEDMLDILESLDLDETGRISWSEFKRIFGMDGGAAATKEKPRTSRDWRRKKWKR</sequence>
<name>A0A7S2YCT2_9STRA</name>
<dbReference type="AlphaFoldDB" id="A0A7S2YCT2"/>
<feature type="compositionally biased region" description="Acidic residues" evidence="12">
    <location>
        <begin position="368"/>
        <end position="381"/>
    </location>
</feature>
<dbReference type="CDD" id="cd00038">
    <property type="entry name" value="CAP_ED"/>
    <property type="match status" value="2"/>
</dbReference>
<accession>A0A7S2YCT2</accession>
<keyword evidence="13" id="KW-1133">Transmembrane helix</keyword>
<dbReference type="PROSITE" id="PS00107">
    <property type="entry name" value="PROTEIN_KINASE_ATP"/>
    <property type="match status" value="1"/>
</dbReference>
<protein>
    <recommendedName>
        <fullName evidence="18">cGMP-dependent protein kinase</fullName>
    </recommendedName>
</protein>
<dbReference type="PROSITE" id="PS50011">
    <property type="entry name" value="PROTEIN_KINASE_DOM"/>
    <property type="match status" value="1"/>
</dbReference>
<dbReference type="PROSITE" id="PS50222">
    <property type="entry name" value="EF_HAND_2"/>
    <property type="match status" value="2"/>
</dbReference>
<evidence type="ECO:0000256" key="3">
    <source>
        <dbReference type="ARBA" id="ARBA00022535"/>
    </source>
</evidence>
<feature type="compositionally biased region" description="Polar residues" evidence="12">
    <location>
        <begin position="383"/>
        <end position="393"/>
    </location>
</feature>
<feature type="compositionally biased region" description="Low complexity" evidence="12">
    <location>
        <begin position="224"/>
        <end position="233"/>
    </location>
</feature>
<feature type="region of interest" description="Disordered" evidence="12">
    <location>
        <begin position="334"/>
        <end position="395"/>
    </location>
</feature>
<dbReference type="InterPro" id="IPR017441">
    <property type="entry name" value="Protein_kinase_ATP_BS"/>
</dbReference>
<dbReference type="Gene3D" id="1.10.238.10">
    <property type="entry name" value="EF-hand"/>
    <property type="match status" value="1"/>
</dbReference>
<evidence type="ECO:0000256" key="10">
    <source>
        <dbReference type="ARBA" id="ARBA00024334"/>
    </source>
</evidence>
<dbReference type="GO" id="GO:0030553">
    <property type="term" value="F:cGMP binding"/>
    <property type="evidence" value="ECO:0007669"/>
    <property type="project" value="UniProtKB-KW"/>
</dbReference>
<dbReference type="InterPro" id="IPR014710">
    <property type="entry name" value="RmlC-like_jellyroll"/>
</dbReference>
<evidence type="ECO:0000259" key="15">
    <source>
        <dbReference type="PROSITE" id="PS50042"/>
    </source>
</evidence>
<organism evidence="17">
    <name type="scientific">Entomoneis paludosa</name>
    <dbReference type="NCBI Taxonomy" id="265537"/>
    <lineage>
        <taxon>Eukaryota</taxon>
        <taxon>Sar</taxon>
        <taxon>Stramenopiles</taxon>
        <taxon>Ochrophyta</taxon>
        <taxon>Bacillariophyta</taxon>
        <taxon>Bacillariophyceae</taxon>
        <taxon>Bacillariophycidae</taxon>
        <taxon>Entomoneidaceae</taxon>
        <taxon>Entomoneis</taxon>
    </lineage>
</organism>
<dbReference type="PROSITE" id="PS00889">
    <property type="entry name" value="CNMP_BINDING_2"/>
    <property type="match status" value="1"/>
</dbReference>
<evidence type="ECO:0000256" key="6">
    <source>
        <dbReference type="ARBA" id="ARBA00022777"/>
    </source>
</evidence>
<keyword evidence="4" id="KW-0808">Transferase</keyword>
<keyword evidence="8 11" id="KW-0067">ATP-binding</keyword>
<dbReference type="InterPro" id="IPR011992">
    <property type="entry name" value="EF-hand-dom_pair"/>
</dbReference>
<keyword evidence="9" id="KW-0142">cGMP-binding</keyword>
<feature type="domain" description="Cyclic nucleotide-binding" evidence="15">
    <location>
        <begin position="627"/>
        <end position="731"/>
    </location>
</feature>
<feature type="compositionally biased region" description="Basic and acidic residues" evidence="12">
    <location>
        <begin position="938"/>
        <end position="947"/>
    </location>
</feature>
<feature type="domain" description="Protein kinase" evidence="14">
    <location>
        <begin position="155"/>
        <end position="501"/>
    </location>
</feature>
<feature type="domain" description="EF-hand" evidence="16">
    <location>
        <begin position="900"/>
        <end position="935"/>
    </location>
</feature>
<evidence type="ECO:0008006" key="18">
    <source>
        <dbReference type="Google" id="ProtNLM"/>
    </source>
</evidence>
<dbReference type="GO" id="GO:0005509">
    <property type="term" value="F:calcium ion binding"/>
    <property type="evidence" value="ECO:0007669"/>
    <property type="project" value="InterPro"/>
</dbReference>
<feature type="region of interest" description="Disordered" evidence="12">
    <location>
        <begin position="935"/>
        <end position="955"/>
    </location>
</feature>
<evidence type="ECO:0000256" key="2">
    <source>
        <dbReference type="ARBA" id="ARBA00022527"/>
    </source>
</evidence>
<dbReference type="InterPro" id="IPR050205">
    <property type="entry name" value="CDPK_Ser/Thr_kinases"/>
</dbReference>
<dbReference type="GO" id="GO:0004674">
    <property type="term" value="F:protein serine/threonine kinase activity"/>
    <property type="evidence" value="ECO:0007669"/>
    <property type="project" value="UniProtKB-KW"/>
</dbReference>
<dbReference type="SUPFAM" id="SSF56112">
    <property type="entry name" value="Protein kinase-like (PK-like)"/>
    <property type="match status" value="1"/>
</dbReference>
<dbReference type="InterPro" id="IPR018247">
    <property type="entry name" value="EF_Hand_1_Ca_BS"/>
</dbReference>
<dbReference type="InterPro" id="IPR000595">
    <property type="entry name" value="cNMP-bd_dom"/>
</dbReference>
<gene>
    <name evidence="17" type="ORF">APAL1065_LOCUS13205</name>
</gene>
<dbReference type="CDD" id="cd00051">
    <property type="entry name" value="EFh"/>
    <property type="match status" value="1"/>
</dbReference>
<evidence type="ECO:0000259" key="14">
    <source>
        <dbReference type="PROSITE" id="PS50011"/>
    </source>
</evidence>
<feature type="domain" description="EF-hand" evidence="16">
    <location>
        <begin position="572"/>
        <end position="607"/>
    </location>
</feature>
<dbReference type="InterPro" id="IPR008271">
    <property type="entry name" value="Ser/Thr_kinase_AS"/>
</dbReference>
<comment type="similarity">
    <text evidence="10">Belongs to the protein kinase superfamily. Ser/Thr protein kinase family. CDPK subfamily.</text>
</comment>
<dbReference type="EMBL" id="HBHT01019693">
    <property type="protein sequence ID" value="CAD9968403.1"/>
    <property type="molecule type" value="Transcribed_RNA"/>
</dbReference>
<dbReference type="Gene3D" id="2.60.120.10">
    <property type="entry name" value="Jelly Rolls"/>
    <property type="match status" value="2"/>
</dbReference>
<evidence type="ECO:0000256" key="9">
    <source>
        <dbReference type="ARBA" id="ARBA00022992"/>
    </source>
</evidence>
<evidence type="ECO:0000256" key="13">
    <source>
        <dbReference type="SAM" id="Phobius"/>
    </source>
</evidence>
<feature type="region of interest" description="Disordered" evidence="12">
    <location>
        <begin position="214"/>
        <end position="234"/>
    </location>
</feature>
<dbReference type="SUPFAM" id="SSF51206">
    <property type="entry name" value="cAMP-binding domain-like"/>
    <property type="match status" value="2"/>
</dbReference>
<dbReference type="Pfam" id="PF00027">
    <property type="entry name" value="cNMP_binding"/>
    <property type="match status" value="2"/>
</dbReference>
<dbReference type="PROSITE" id="PS00108">
    <property type="entry name" value="PROTEIN_KINASE_ST"/>
    <property type="match status" value="1"/>
</dbReference>
<dbReference type="SUPFAM" id="SSF47473">
    <property type="entry name" value="EF-hand"/>
    <property type="match status" value="1"/>
</dbReference>